<keyword evidence="6" id="KW-0456">Lyase</keyword>
<dbReference type="GO" id="GO:0005576">
    <property type="term" value="C:extracellular region"/>
    <property type="evidence" value="ECO:0007669"/>
    <property type="project" value="InterPro"/>
</dbReference>
<evidence type="ECO:0000259" key="8">
    <source>
        <dbReference type="Pfam" id="PF02884"/>
    </source>
</evidence>
<accession>A0A512C9W2</accession>
<dbReference type="GO" id="GO:0005975">
    <property type="term" value="P:carbohydrate metabolic process"/>
    <property type="evidence" value="ECO:0007669"/>
    <property type="project" value="InterPro"/>
</dbReference>
<dbReference type="EMBL" id="BJYV01000004">
    <property type="protein sequence ID" value="GEO20979.1"/>
    <property type="molecule type" value="Genomic_DNA"/>
</dbReference>
<dbReference type="Gene3D" id="2.60.220.10">
    <property type="entry name" value="Polysaccharide lyase family 8-like, C-terminal"/>
    <property type="match status" value="1"/>
</dbReference>
<dbReference type="Gene3D" id="2.70.98.10">
    <property type="match status" value="1"/>
</dbReference>
<organism evidence="10 11">
    <name type="scientific">Cyclobacterium qasimii</name>
    <dbReference type="NCBI Taxonomy" id="1350429"/>
    <lineage>
        <taxon>Bacteria</taxon>
        <taxon>Pseudomonadati</taxon>
        <taxon>Bacteroidota</taxon>
        <taxon>Cytophagia</taxon>
        <taxon>Cytophagales</taxon>
        <taxon>Cyclobacteriaceae</taxon>
        <taxon>Cyclobacterium</taxon>
    </lineage>
</organism>
<dbReference type="InterPro" id="IPR011013">
    <property type="entry name" value="Gal_mutarotase_sf_dom"/>
</dbReference>
<evidence type="ECO:0000313" key="11">
    <source>
        <dbReference type="Proteomes" id="UP000321301"/>
    </source>
</evidence>
<name>A0A512C9W2_9BACT</name>
<dbReference type="GO" id="GO:0030246">
    <property type="term" value="F:carbohydrate binding"/>
    <property type="evidence" value="ECO:0007669"/>
    <property type="project" value="InterPro"/>
</dbReference>
<protein>
    <submittedName>
        <fullName evidence="10">Chloramphenicol resistance protein</fullName>
    </submittedName>
</protein>
<gene>
    <name evidence="10" type="ORF">CQA01_15130</name>
</gene>
<evidence type="ECO:0000256" key="5">
    <source>
        <dbReference type="ARBA" id="ARBA00022837"/>
    </source>
</evidence>
<dbReference type="InterPro" id="IPR012970">
    <property type="entry name" value="Lyase_8_alpha_N"/>
</dbReference>
<dbReference type="SUPFAM" id="SSF49863">
    <property type="entry name" value="Hyaluronate lyase-like, C-terminal domain"/>
    <property type="match status" value="1"/>
</dbReference>
<dbReference type="InterPro" id="IPR011071">
    <property type="entry name" value="Lyase_8-like_C"/>
</dbReference>
<evidence type="ECO:0000313" key="10">
    <source>
        <dbReference type="EMBL" id="GEO20979.1"/>
    </source>
</evidence>
<dbReference type="InterPro" id="IPR003159">
    <property type="entry name" value="Lyase_8_central_dom"/>
</dbReference>
<keyword evidence="11" id="KW-1185">Reference proteome</keyword>
<dbReference type="GO" id="GO:0016837">
    <property type="term" value="F:carbon-oxygen lyase activity, acting on polysaccharides"/>
    <property type="evidence" value="ECO:0007669"/>
    <property type="project" value="UniProtKB-ARBA"/>
</dbReference>
<dbReference type="InterPro" id="IPR014718">
    <property type="entry name" value="GH-type_carb-bd"/>
</dbReference>
<dbReference type="InterPro" id="IPR008929">
    <property type="entry name" value="Chondroitin_lyas"/>
</dbReference>
<dbReference type="Proteomes" id="UP000321301">
    <property type="component" value="Unassembled WGS sequence"/>
</dbReference>
<sequence>MINIKTAVRREQISHCPIKLLGSVLFFLVASVSFALSAPTDFELVRERVVGEYLAAGIDDAAIAGLLDTQNTDGTWPGINYQDVSRTGFEHYFHTSNMVSLAKAYRQPDSEFRDSQKVKQAITAALDHWVQNDYFCENWWYNQIGTPNNLVAVMLLIGEEMPEQMVKDAQPIIGRAHLNASGARPSGDRIKIAGILAKNLLFLGEIEKFETVLKVIEGEIKFTTGSRGLQRDFSFHHRMDRVNNTASYGLSYADSFVEWVVYTAGTQYAFSEDKVEILVDYYLDGISKNLSFGKFFDAGAKNRSVARPGAIHALNAATPRKLVEATDYRKADLEEIIRVREEGIEHVTLSYSKYFWQTEYFTFQRPDYFTSVRMYSIRNDNMEVPYNSEGLKNHHRGDGTNHLSLTGLEYFDIFPVMDYQKIPGATILQKEALPDGDQIQKPGYTDFVGAVTDNLYGSVAFDFISPHDPLKAKKSWFFFDKEYVCLGTGIDSKGKQEVFTTLNQLLLSGKVHVQSNQELKTLERGDYALEDIDWVHHDRVGYFLLQPENLGLAFGEVTGSWTGINKQTRAPQEDVSKDVFSLWVNHGANVREENYAYLVLPNASLEETKAYRSNDQIEILSNTPAIQAVRHNQLLQVQANFYKAGKLNIGNGLEITMDGPGLLLIHLDGNKIAKMAVSDPSRKLSKIHLQVNSQVDLQDDKLSIDWNAESWLSDLTVKLPEGEFAGISVILGD</sequence>
<dbReference type="InterPro" id="IPR038970">
    <property type="entry name" value="Lyase_8"/>
</dbReference>
<feature type="domain" description="Polysaccharide lyase family 8 C-terminal" evidence="8">
    <location>
        <begin position="618"/>
        <end position="687"/>
    </location>
</feature>
<dbReference type="Gene3D" id="1.50.10.100">
    <property type="entry name" value="Chondroitin AC/alginate lyase"/>
    <property type="match status" value="1"/>
</dbReference>
<feature type="domain" description="Polysaccharide lyase 8 N-terminal alpha-helical" evidence="9">
    <location>
        <begin position="67"/>
        <end position="311"/>
    </location>
</feature>
<dbReference type="InterPro" id="IPR004103">
    <property type="entry name" value="Lyase_8_C"/>
</dbReference>
<evidence type="ECO:0000256" key="2">
    <source>
        <dbReference type="ARBA" id="ARBA00006699"/>
    </source>
</evidence>
<dbReference type="AlphaFoldDB" id="A0A512C9W2"/>
<dbReference type="SUPFAM" id="SSF48230">
    <property type="entry name" value="Chondroitin AC/alginate lyase"/>
    <property type="match status" value="1"/>
</dbReference>
<comment type="similarity">
    <text evidence="2">Belongs to the polysaccharide lyase 8 family.</text>
</comment>
<dbReference type="PANTHER" id="PTHR38481:SF1">
    <property type="entry name" value="HYALURONATE LYASE"/>
    <property type="match status" value="1"/>
</dbReference>
<feature type="domain" description="Polysaccharide lyase family 8 central" evidence="7">
    <location>
        <begin position="353"/>
        <end position="604"/>
    </location>
</feature>
<dbReference type="RefSeq" id="WP_146947453.1">
    <property type="nucleotide sequence ID" value="NZ_BJYV01000004.1"/>
</dbReference>
<comment type="caution">
    <text evidence="10">The sequence shown here is derived from an EMBL/GenBank/DDBJ whole genome shotgun (WGS) entry which is preliminary data.</text>
</comment>
<keyword evidence="5" id="KW-0106">Calcium</keyword>
<comment type="cofactor">
    <cofactor evidence="1">
        <name>Ca(2+)</name>
        <dbReference type="ChEBI" id="CHEBI:29108"/>
    </cofactor>
</comment>
<dbReference type="Pfam" id="PF08124">
    <property type="entry name" value="Lyase_8_N"/>
    <property type="match status" value="1"/>
</dbReference>
<dbReference type="Pfam" id="PF02884">
    <property type="entry name" value="Lyase_8_C"/>
    <property type="match status" value="1"/>
</dbReference>
<dbReference type="Pfam" id="PF02278">
    <property type="entry name" value="Lyase_8"/>
    <property type="match status" value="1"/>
</dbReference>
<evidence type="ECO:0000256" key="3">
    <source>
        <dbReference type="ARBA" id="ARBA00011245"/>
    </source>
</evidence>
<evidence type="ECO:0000256" key="4">
    <source>
        <dbReference type="ARBA" id="ARBA00022729"/>
    </source>
</evidence>
<dbReference type="PANTHER" id="PTHR38481">
    <property type="entry name" value="HYALURONATE LYASE"/>
    <property type="match status" value="1"/>
</dbReference>
<evidence type="ECO:0000259" key="9">
    <source>
        <dbReference type="Pfam" id="PF08124"/>
    </source>
</evidence>
<proteinExistence type="inferred from homology"/>
<evidence type="ECO:0000256" key="6">
    <source>
        <dbReference type="ARBA" id="ARBA00023239"/>
    </source>
</evidence>
<comment type="subunit">
    <text evidence="3">Monomer.</text>
</comment>
<evidence type="ECO:0000259" key="7">
    <source>
        <dbReference type="Pfam" id="PF02278"/>
    </source>
</evidence>
<keyword evidence="4" id="KW-0732">Signal</keyword>
<dbReference type="SUPFAM" id="SSF74650">
    <property type="entry name" value="Galactose mutarotase-like"/>
    <property type="match status" value="1"/>
</dbReference>
<reference evidence="10 11" key="1">
    <citation type="submission" date="2019-07" db="EMBL/GenBank/DDBJ databases">
        <title>Whole genome shotgun sequence of Cyclobacterium qasimii NBRC 106168.</title>
        <authorList>
            <person name="Hosoyama A."/>
            <person name="Uohara A."/>
            <person name="Ohji S."/>
            <person name="Ichikawa N."/>
        </authorList>
    </citation>
    <scope>NUCLEOTIDE SEQUENCE [LARGE SCALE GENOMIC DNA]</scope>
    <source>
        <strain evidence="10 11">NBRC 106168</strain>
    </source>
</reference>
<evidence type="ECO:0000256" key="1">
    <source>
        <dbReference type="ARBA" id="ARBA00001913"/>
    </source>
</evidence>